<gene>
    <name evidence="6" type="ORF">GCM10009810_19300</name>
</gene>
<dbReference type="SUPFAM" id="SSF53756">
    <property type="entry name" value="UDP-Glycosyltransferase/glycogen phosphorylase"/>
    <property type="match status" value="1"/>
</dbReference>
<dbReference type="Proteomes" id="UP001501475">
    <property type="component" value="Unassembled WGS sequence"/>
</dbReference>
<organism evidence="6 7">
    <name type="scientific">Nostocoides vanveenii</name>
    <dbReference type="NCBI Taxonomy" id="330835"/>
    <lineage>
        <taxon>Bacteria</taxon>
        <taxon>Bacillati</taxon>
        <taxon>Actinomycetota</taxon>
        <taxon>Actinomycetes</taxon>
        <taxon>Micrococcales</taxon>
        <taxon>Intrasporangiaceae</taxon>
        <taxon>Nostocoides</taxon>
    </lineage>
</organism>
<comment type="caution">
    <text evidence="6">The sequence shown here is derived from an EMBL/GenBank/DDBJ whole genome shotgun (WGS) entry which is preliminary data.</text>
</comment>
<accession>A0ABN2KMM1</accession>
<dbReference type="RefSeq" id="WP_344065352.1">
    <property type="nucleotide sequence ID" value="NZ_BAAAPN010000045.1"/>
</dbReference>
<sequence>MVDCDRLASRPLRILYLSWRDREHPEAGGSETFVERTAEILAEHGHQVTLFTARFPGAAATTWHDRVRVVRGGGRFGVYAHALRHLARHRDNYDLVLDVQNGVPFWSPLLARVPVVNIVHHVHRDQWPMVLGKQLGAVGWFLESRVAPWAYRRSDYVTVSEATRSDLAELGIARDRVSVVYSGNDQPADLDSYADIPRTAEPSLMVLGRLVPHKHNEVAIDVVAALAERYPTLQLHIVGSGYWEDALRAHAQSSGVGDRVNFHGFVTEAEKHRLLAESWVVLMPSQKEGWGLTIVEAGLHATPAIAFAYAGGVTESIVAGETGLLAADVPELVAQVDALLADNQLRGKYGANARRHARSFSWERTGTELEGHVRRIAVRARG</sequence>
<evidence type="ECO:0000259" key="4">
    <source>
        <dbReference type="Pfam" id="PF00534"/>
    </source>
</evidence>
<name>A0ABN2KMM1_9MICO</name>
<dbReference type="PANTHER" id="PTHR12526">
    <property type="entry name" value="GLYCOSYLTRANSFERASE"/>
    <property type="match status" value="1"/>
</dbReference>
<keyword evidence="3" id="KW-0808">Transferase</keyword>
<dbReference type="EMBL" id="BAAAPN010000045">
    <property type="protein sequence ID" value="GAA1760011.1"/>
    <property type="molecule type" value="Genomic_DNA"/>
</dbReference>
<keyword evidence="2" id="KW-0328">Glycosyltransferase</keyword>
<comment type="similarity">
    <text evidence="1">Belongs to the glycosyltransferase group 1 family. Glycosyltransferase 4 subfamily.</text>
</comment>
<feature type="domain" description="Glycosyl transferase family 1" evidence="4">
    <location>
        <begin position="201"/>
        <end position="355"/>
    </location>
</feature>
<keyword evidence="7" id="KW-1185">Reference proteome</keyword>
<evidence type="ECO:0000256" key="1">
    <source>
        <dbReference type="ARBA" id="ARBA00009481"/>
    </source>
</evidence>
<dbReference type="InterPro" id="IPR028098">
    <property type="entry name" value="Glyco_trans_4-like_N"/>
</dbReference>
<dbReference type="PANTHER" id="PTHR12526:SF640">
    <property type="entry name" value="COLANIC ACID BIOSYNTHESIS GLYCOSYLTRANSFERASE WCAL-RELATED"/>
    <property type="match status" value="1"/>
</dbReference>
<evidence type="ECO:0000259" key="5">
    <source>
        <dbReference type="Pfam" id="PF13439"/>
    </source>
</evidence>
<dbReference type="InterPro" id="IPR001296">
    <property type="entry name" value="Glyco_trans_1"/>
</dbReference>
<evidence type="ECO:0000313" key="7">
    <source>
        <dbReference type="Proteomes" id="UP001501475"/>
    </source>
</evidence>
<dbReference type="Pfam" id="PF13439">
    <property type="entry name" value="Glyco_transf_4"/>
    <property type="match status" value="1"/>
</dbReference>
<protein>
    <submittedName>
        <fullName evidence="6">Glycosyltransferase family 4 protein</fullName>
    </submittedName>
</protein>
<evidence type="ECO:0000256" key="3">
    <source>
        <dbReference type="ARBA" id="ARBA00022679"/>
    </source>
</evidence>
<dbReference type="Pfam" id="PF00534">
    <property type="entry name" value="Glycos_transf_1"/>
    <property type="match status" value="1"/>
</dbReference>
<dbReference type="Gene3D" id="3.40.50.2000">
    <property type="entry name" value="Glycogen Phosphorylase B"/>
    <property type="match status" value="2"/>
</dbReference>
<feature type="domain" description="Glycosyltransferase subfamily 4-like N-terminal" evidence="5">
    <location>
        <begin position="28"/>
        <end position="183"/>
    </location>
</feature>
<reference evidence="6 7" key="1">
    <citation type="journal article" date="2019" name="Int. J. Syst. Evol. Microbiol.">
        <title>The Global Catalogue of Microorganisms (GCM) 10K type strain sequencing project: providing services to taxonomists for standard genome sequencing and annotation.</title>
        <authorList>
            <consortium name="The Broad Institute Genomics Platform"/>
            <consortium name="The Broad Institute Genome Sequencing Center for Infectious Disease"/>
            <person name="Wu L."/>
            <person name="Ma J."/>
        </authorList>
    </citation>
    <scope>NUCLEOTIDE SEQUENCE [LARGE SCALE GENOMIC DNA]</scope>
    <source>
        <strain evidence="6 7">JCM 15591</strain>
    </source>
</reference>
<proteinExistence type="inferred from homology"/>
<evidence type="ECO:0000256" key="2">
    <source>
        <dbReference type="ARBA" id="ARBA00022676"/>
    </source>
</evidence>
<dbReference type="CDD" id="cd03801">
    <property type="entry name" value="GT4_PimA-like"/>
    <property type="match status" value="1"/>
</dbReference>
<evidence type="ECO:0000313" key="6">
    <source>
        <dbReference type="EMBL" id="GAA1760011.1"/>
    </source>
</evidence>